<evidence type="ECO:0000256" key="2">
    <source>
        <dbReference type="ARBA" id="ARBA00022737"/>
    </source>
</evidence>
<feature type="repeat" description="WD" evidence="3">
    <location>
        <begin position="207"/>
        <end position="248"/>
    </location>
</feature>
<feature type="compositionally biased region" description="Polar residues" evidence="4">
    <location>
        <begin position="681"/>
        <end position="690"/>
    </location>
</feature>
<evidence type="ECO:0000313" key="5">
    <source>
        <dbReference type="EMBL" id="KAF2761584.1"/>
    </source>
</evidence>
<dbReference type="InterPro" id="IPR051246">
    <property type="entry name" value="WDR48"/>
</dbReference>
<keyword evidence="1 3" id="KW-0853">WD repeat</keyword>
<dbReference type="InterPro" id="IPR019775">
    <property type="entry name" value="WD40_repeat_CS"/>
</dbReference>
<feature type="repeat" description="WD" evidence="3">
    <location>
        <begin position="167"/>
        <end position="206"/>
    </location>
</feature>
<dbReference type="OrthoDB" id="2421129at2759"/>
<dbReference type="CDD" id="cd00200">
    <property type="entry name" value="WD40"/>
    <property type="match status" value="1"/>
</dbReference>
<dbReference type="CDD" id="cd17041">
    <property type="entry name" value="Ubl_WDR48"/>
    <property type="match status" value="1"/>
</dbReference>
<dbReference type="GO" id="GO:0043130">
    <property type="term" value="F:ubiquitin binding"/>
    <property type="evidence" value="ECO:0007669"/>
    <property type="project" value="TreeGrafter"/>
</dbReference>
<dbReference type="Proteomes" id="UP000799437">
    <property type="component" value="Unassembled WGS sequence"/>
</dbReference>
<feature type="repeat" description="WD" evidence="3">
    <location>
        <begin position="74"/>
        <end position="115"/>
    </location>
</feature>
<accession>A0A6A6WHM7</accession>
<dbReference type="PANTHER" id="PTHR19862:SF14">
    <property type="entry name" value="WD REPEAT-CONTAINING PROTEIN 48"/>
    <property type="match status" value="1"/>
</dbReference>
<evidence type="ECO:0000313" key="6">
    <source>
        <dbReference type="Proteomes" id="UP000799437"/>
    </source>
</evidence>
<evidence type="ECO:0000256" key="1">
    <source>
        <dbReference type="ARBA" id="ARBA00022574"/>
    </source>
</evidence>
<dbReference type="RefSeq" id="XP_033604035.1">
    <property type="nucleotide sequence ID" value="XM_033739564.1"/>
</dbReference>
<dbReference type="AlphaFoldDB" id="A0A6A6WHM7"/>
<dbReference type="Gene3D" id="2.130.10.10">
    <property type="entry name" value="YVTN repeat-like/Quinoprotein amine dehydrogenase"/>
    <property type="match status" value="2"/>
</dbReference>
<dbReference type="GeneID" id="54480618"/>
<dbReference type="InterPro" id="IPR036322">
    <property type="entry name" value="WD40_repeat_dom_sf"/>
</dbReference>
<evidence type="ECO:0000256" key="4">
    <source>
        <dbReference type="SAM" id="MobiDB-lite"/>
    </source>
</evidence>
<keyword evidence="2" id="KW-0677">Repeat</keyword>
<feature type="repeat" description="WD" evidence="3">
    <location>
        <begin position="19"/>
        <end position="53"/>
    </location>
</feature>
<sequence>MGRNARKRISYVLPLANSAGGHRLGVNGLAVDSANSILYSGGRDGVICAWDLNLNLSLTDSPEKPPATSFRQQVQAHTHWINDIVLAQNNDALISASSDITVKLWRPNSQDNLSPQTIGLHSDYVKCLASPGPQSGWVASGGLDRKICLWDLNGTGQQSQISVGEDSNKEKGSVYALAASETLLASGGPESVVRVWDPRSGKRVTNFVGHTDNVRDILINHNGDMLLTASSDQTVKVWSMTAGRCMYTLTMHHDSVWSLYSNHPQLSVFYSSDRSGLVAKTDVRNCTEMDQGLSVAVCQEHNGVNKVISAGDYLWTATSSSSINRYKDVNTEAEIALPDNYRFHRMSVGTTRSRYPSPPTTNVETSEAEKLPIHSMLRISNTAPFPVFQGPLKDSDSLSQSQPMIRRTSDMIAEPEVISIVPIRNLPDDSIEGQNGLIKHVLLNDRRRVLTLDTAGEVMLWDLLHCVPVKSFGKRHLEDVLPEVNTTESVAHWCAVDTRTGSLTCALEENYCFDAEMYADEVPMEEDIEFREDQRINLGKWVLRYLFSNLIDEEIKRDEVIRQSVVRAGQPSIQRPNAPPSIALPNAGLTSWNHGGLGPGSGSTLRANGKLLVTTPGLHIGIATPGLHPVVTSNSLAALNGQSGGALSPTLEESAPLEKSITGQSQPRTSADKGGADYFSVANTSKTPTTPGGAAHERVSESHDETQTPISPSDEKGPGKEGFFGGKKFRMAFGMKKLGKERTNEVDKPVVVEEKKEDSDSQSTKTDDRIVEDSFYGVLQRIKHGYEDQLQNPEHPENLTTGITPSLPNDTPVLKPPLNTTILIQEDRPDSGGVADLFEGQVGTLAQQADLIEKVAPMWLGEVLLRNTIPFKDIVKVSFVLEPYQNLLPVVATDGNNRLNANRMLRARKILAYVAERIEPAEENPPEDALKPEDYLELYCNDKLVPMTMTLATMRTHVWRGGGDVLLYYKANGRKEIQHAPTARTLEMTEGDAASAMTLSEAGSRSSEK</sequence>
<keyword evidence="6" id="KW-1185">Reference proteome</keyword>
<name>A0A6A6WHM7_9PEZI</name>
<dbReference type="SUPFAM" id="SSF50978">
    <property type="entry name" value="WD40 repeat-like"/>
    <property type="match status" value="1"/>
</dbReference>
<gene>
    <name evidence="5" type="ORF">EJ05DRAFT_177834</name>
</gene>
<dbReference type="SMART" id="SM00320">
    <property type="entry name" value="WD40"/>
    <property type="match status" value="8"/>
</dbReference>
<dbReference type="PANTHER" id="PTHR19862">
    <property type="entry name" value="WD REPEAT-CONTAINING PROTEIN 48"/>
    <property type="match status" value="1"/>
</dbReference>
<dbReference type="PROSITE" id="PS50294">
    <property type="entry name" value="WD_REPEATS_REGION"/>
    <property type="match status" value="3"/>
</dbReference>
<dbReference type="GO" id="GO:0000724">
    <property type="term" value="P:double-strand break repair via homologous recombination"/>
    <property type="evidence" value="ECO:0007669"/>
    <property type="project" value="TreeGrafter"/>
</dbReference>
<dbReference type="FunFam" id="2.130.10.10:FF:001614">
    <property type="entry name" value="WD repeat protein"/>
    <property type="match status" value="1"/>
</dbReference>
<evidence type="ECO:0000256" key="3">
    <source>
        <dbReference type="PROSITE-ProRule" id="PRU00221"/>
    </source>
</evidence>
<dbReference type="PROSITE" id="PS00678">
    <property type="entry name" value="WD_REPEATS_1"/>
    <property type="match status" value="1"/>
</dbReference>
<reference evidence="5" key="1">
    <citation type="journal article" date="2020" name="Stud. Mycol.">
        <title>101 Dothideomycetes genomes: a test case for predicting lifestyles and emergence of pathogens.</title>
        <authorList>
            <person name="Haridas S."/>
            <person name="Albert R."/>
            <person name="Binder M."/>
            <person name="Bloem J."/>
            <person name="Labutti K."/>
            <person name="Salamov A."/>
            <person name="Andreopoulos B."/>
            <person name="Baker S."/>
            <person name="Barry K."/>
            <person name="Bills G."/>
            <person name="Bluhm B."/>
            <person name="Cannon C."/>
            <person name="Castanera R."/>
            <person name="Culley D."/>
            <person name="Daum C."/>
            <person name="Ezra D."/>
            <person name="Gonzalez J."/>
            <person name="Henrissat B."/>
            <person name="Kuo A."/>
            <person name="Liang C."/>
            <person name="Lipzen A."/>
            <person name="Lutzoni F."/>
            <person name="Magnuson J."/>
            <person name="Mondo S."/>
            <person name="Nolan M."/>
            <person name="Ohm R."/>
            <person name="Pangilinan J."/>
            <person name="Park H.-J."/>
            <person name="Ramirez L."/>
            <person name="Alfaro M."/>
            <person name="Sun H."/>
            <person name="Tritt A."/>
            <person name="Yoshinaga Y."/>
            <person name="Zwiers L.-H."/>
            <person name="Turgeon B."/>
            <person name="Goodwin S."/>
            <person name="Spatafora J."/>
            <person name="Crous P."/>
            <person name="Grigoriev I."/>
        </authorList>
    </citation>
    <scope>NUCLEOTIDE SEQUENCE</scope>
    <source>
        <strain evidence="5">CBS 121739</strain>
    </source>
</reference>
<feature type="compositionally biased region" description="Basic and acidic residues" evidence="4">
    <location>
        <begin position="695"/>
        <end position="706"/>
    </location>
</feature>
<dbReference type="Pfam" id="PF11816">
    <property type="entry name" value="DUF3337"/>
    <property type="match status" value="1"/>
</dbReference>
<feature type="region of interest" description="Disordered" evidence="4">
    <location>
        <begin position="644"/>
        <end position="725"/>
    </location>
</feature>
<dbReference type="InterPro" id="IPR015943">
    <property type="entry name" value="WD40/YVTN_repeat-like_dom_sf"/>
</dbReference>
<protein>
    <submittedName>
        <fullName evidence="5">WD40 repeat-like protein</fullName>
    </submittedName>
</protein>
<dbReference type="InterPro" id="IPR001680">
    <property type="entry name" value="WD40_rpt"/>
</dbReference>
<proteinExistence type="predicted"/>
<organism evidence="5 6">
    <name type="scientific">Pseudovirgaria hyperparasitica</name>
    <dbReference type="NCBI Taxonomy" id="470096"/>
    <lineage>
        <taxon>Eukaryota</taxon>
        <taxon>Fungi</taxon>
        <taxon>Dikarya</taxon>
        <taxon>Ascomycota</taxon>
        <taxon>Pezizomycotina</taxon>
        <taxon>Dothideomycetes</taxon>
        <taxon>Dothideomycetes incertae sedis</taxon>
        <taxon>Acrospermales</taxon>
        <taxon>Acrospermaceae</taxon>
        <taxon>Pseudovirgaria</taxon>
    </lineage>
</organism>
<dbReference type="Pfam" id="PF00400">
    <property type="entry name" value="WD40"/>
    <property type="match status" value="4"/>
</dbReference>
<dbReference type="InterPro" id="IPR021772">
    <property type="entry name" value="WDR48/Bun107"/>
</dbReference>
<dbReference type="PROSITE" id="PS50082">
    <property type="entry name" value="WD_REPEATS_2"/>
    <property type="match status" value="4"/>
</dbReference>
<dbReference type="EMBL" id="ML996566">
    <property type="protein sequence ID" value="KAF2761584.1"/>
    <property type="molecule type" value="Genomic_DNA"/>
</dbReference>